<protein>
    <submittedName>
        <fullName evidence="1">Uncharacterized protein</fullName>
    </submittedName>
</protein>
<comment type="caution">
    <text evidence="1">The sequence shown here is derived from an EMBL/GenBank/DDBJ whole genome shotgun (WGS) entry which is preliminary data.</text>
</comment>
<accession>A0A0F9NSL0</accession>
<reference evidence="1" key="1">
    <citation type="journal article" date="2015" name="Nature">
        <title>Complex archaea that bridge the gap between prokaryotes and eukaryotes.</title>
        <authorList>
            <person name="Spang A."/>
            <person name="Saw J.H."/>
            <person name="Jorgensen S.L."/>
            <person name="Zaremba-Niedzwiedzka K."/>
            <person name="Martijn J."/>
            <person name="Lind A.E."/>
            <person name="van Eijk R."/>
            <person name="Schleper C."/>
            <person name="Guy L."/>
            <person name="Ettema T.J."/>
        </authorList>
    </citation>
    <scope>NUCLEOTIDE SEQUENCE</scope>
</reference>
<evidence type="ECO:0000313" key="1">
    <source>
        <dbReference type="EMBL" id="KKM84262.1"/>
    </source>
</evidence>
<dbReference type="EMBL" id="LAZR01007594">
    <property type="protein sequence ID" value="KKM84262.1"/>
    <property type="molecule type" value="Genomic_DNA"/>
</dbReference>
<proteinExistence type="predicted"/>
<sequence>MPKFKEGDEVIWTRNTTDGSKHEVVKIVERPMMNINVFENGSWRSWFSPDKVGSRVKEVVYLIEFISQKVPTTVMVAERVLIPLHRWVRCFGEHRRSDRGYEKKVSE</sequence>
<gene>
    <name evidence="1" type="ORF">LCGC14_1300950</name>
</gene>
<organism evidence="1">
    <name type="scientific">marine sediment metagenome</name>
    <dbReference type="NCBI Taxonomy" id="412755"/>
    <lineage>
        <taxon>unclassified sequences</taxon>
        <taxon>metagenomes</taxon>
        <taxon>ecological metagenomes</taxon>
    </lineage>
</organism>
<dbReference type="AlphaFoldDB" id="A0A0F9NSL0"/>
<name>A0A0F9NSL0_9ZZZZ</name>